<evidence type="ECO:0000256" key="1">
    <source>
        <dbReference type="SAM" id="Phobius"/>
    </source>
</evidence>
<reference evidence="3 4" key="1">
    <citation type="submission" date="2015-01" db="EMBL/GenBank/DDBJ databases">
        <title>Genome sequence of Mycobacterium llatzerense and Mycobacterium immunogenum recovered from brain abscess.</title>
        <authorList>
            <person name="Greninger A.L."/>
            <person name="Langelier C."/>
            <person name="Cunningham G."/>
            <person name="Chiu C.Y."/>
            <person name="Miller S."/>
        </authorList>
    </citation>
    <scope>NUCLEOTIDE SEQUENCE [LARGE SCALE GENOMIC DNA]</scope>
    <source>
        <strain evidence="3 4">CLUC14</strain>
    </source>
</reference>
<protein>
    <submittedName>
        <fullName evidence="3">Membrane protein</fullName>
    </submittedName>
</protein>
<gene>
    <name evidence="3" type="ORF">TL10_10425</name>
</gene>
<dbReference type="PATRIC" id="fig|280871.6.peg.2161"/>
<dbReference type="RefSeq" id="WP_043391206.1">
    <property type="nucleotide sequence ID" value="NZ_JXST01000012.1"/>
</dbReference>
<sequence length="145" mass="15577">MTTVHSSIDQHPDILALRARYDRVAESMAAQATFGLTLLTAVYVAMSPQIVGYQASAKLTVNALIVGGTIGFLAMCFGCALDRTHGMTWTLPVLGVWLVISPWIYGGGPTAGVMWSHVISGVLVAVLGMYAMYFGMRVRNSDRHG</sequence>
<keyword evidence="4" id="KW-1185">Reference proteome</keyword>
<feature type="domain" description="SPW repeat-containing integral membrane" evidence="2">
    <location>
        <begin position="35"/>
        <end position="128"/>
    </location>
</feature>
<dbReference type="STRING" id="280871.TL10_10425"/>
<evidence type="ECO:0000259" key="2">
    <source>
        <dbReference type="Pfam" id="PF03779"/>
    </source>
</evidence>
<feature type="transmembrane region" description="Helical" evidence="1">
    <location>
        <begin position="59"/>
        <end position="81"/>
    </location>
</feature>
<keyword evidence="1" id="KW-0812">Transmembrane</keyword>
<evidence type="ECO:0000313" key="3">
    <source>
        <dbReference type="EMBL" id="KIU16957.1"/>
    </source>
</evidence>
<name>A0A0D1LES5_9MYCO</name>
<keyword evidence="1" id="KW-1133">Transmembrane helix</keyword>
<organism evidence="3 4">
    <name type="scientific">Mycolicibacterium llatzerense</name>
    <dbReference type="NCBI Taxonomy" id="280871"/>
    <lineage>
        <taxon>Bacteria</taxon>
        <taxon>Bacillati</taxon>
        <taxon>Actinomycetota</taxon>
        <taxon>Actinomycetes</taxon>
        <taxon>Mycobacteriales</taxon>
        <taxon>Mycobacteriaceae</taxon>
        <taxon>Mycolicibacterium</taxon>
    </lineage>
</organism>
<proteinExistence type="predicted"/>
<feature type="transmembrane region" description="Helical" evidence="1">
    <location>
        <begin position="88"/>
        <end position="106"/>
    </location>
</feature>
<accession>A0A0D1LES5</accession>
<dbReference type="Proteomes" id="UP000032221">
    <property type="component" value="Unassembled WGS sequence"/>
</dbReference>
<dbReference type="Pfam" id="PF03779">
    <property type="entry name" value="SPW"/>
    <property type="match status" value="1"/>
</dbReference>
<evidence type="ECO:0000313" key="4">
    <source>
        <dbReference type="Proteomes" id="UP000032221"/>
    </source>
</evidence>
<dbReference type="InterPro" id="IPR005530">
    <property type="entry name" value="SPW"/>
</dbReference>
<feature type="transmembrane region" description="Helical" evidence="1">
    <location>
        <begin position="28"/>
        <end position="47"/>
    </location>
</feature>
<keyword evidence="1" id="KW-0472">Membrane</keyword>
<dbReference type="EMBL" id="JXST01000012">
    <property type="protein sequence ID" value="KIU16957.1"/>
    <property type="molecule type" value="Genomic_DNA"/>
</dbReference>
<comment type="caution">
    <text evidence="3">The sequence shown here is derived from an EMBL/GenBank/DDBJ whole genome shotgun (WGS) entry which is preliminary data.</text>
</comment>
<dbReference type="OrthoDB" id="3638638at2"/>
<dbReference type="AlphaFoldDB" id="A0A0D1LES5"/>
<feature type="transmembrane region" description="Helical" evidence="1">
    <location>
        <begin position="112"/>
        <end position="133"/>
    </location>
</feature>